<dbReference type="GO" id="GO:0005886">
    <property type="term" value="C:plasma membrane"/>
    <property type="evidence" value="ECO:0007669"/>
    <property type="project" value="UniProtKB-SubCell"/>
</dbReference>
<dbReference type="KEGG" id="cdes:C0J27_04925"/>
<evidence type="ECO:0000256" key="3">
    <source>
        <dbReference type="ARBA" id="ARBA00022692"/>
    </source>
</evidence>
<evidence type="ECO:0000259" key="8">
    <source>
        <dbReference type="Pfam" id="PF01618"/>
    </source>
</evidence>
<dbReference type="Pfam" id="PF01618">
    <property type="entry name" value="MotA_ExbB"/>
    <property type="match status" value="1"/>
</dbReference>
<gene>
    <name evidence="9" type="ORF">C0J27_04925</name>
</gene>
<accession>A0A345ZCM9</accession>
<feature type="transmembrane region" description="Helical" evidence="7">
    <location>
        <begin position="181"/>
        <end position="202"/>
    </location>
</feature>
<keyword evidence="6" id="KW-0813">Transport</keyword>
<organism evidence="9 10">
    <name type="scientific">Candidatus Chromulinivorax destructor</name>
    <dbReference type="NCBI Taxonomy" id="2066483"/>
    <lineage>
        <taxon>Bacteria</taxon>
        <taxon>Candidatus Babelota</taxon>
        <taxon>Candidatus Babeliae</taxon>
        <taxon>Candidatus Babeliales</taxon>
        <taxon>Candidatus Chromulinivoraceae</taxon>
        <taxon>Candidatus Chromulinivorax</taxon>
    </lineage>
</organism>
<name>A0A345ZCM9_9BACT</name>
<keyword evidence="10" id="KW-1185">Reference proteome</keyword>
<protein>
    <recommendedName>
        <fullName evidence="8">MotA/TolQ/ExbB proton channel domain-containing protein</fullName>
    </recommendedName>
</protein>
<comment type="similarity">
    <text evidence="6">Belongs to the exbB/tolQ family.</text>
</comment>
<keyword evidence="5 7" id="KW-0472">Membrane</keyword>
<dbReference type="Proteomes" id="UP000254834">
    <property type="component" value="Chromosome"/>
</dbReference>
<sequence>MVQVAGMNSMWSLILQGDAMTKCILIFLVGMSVLCWSIALYKLVLFSIKNKQLNQVVQELQSVQDFKNLFAVAKKHAKTLPGYFLSQSLRHFKELLLLKKSGKQEYAQGAGIDFLQMQMNQSIDEILHQEESHVSTLSLFAAVSPLLGLLGTVWGLVHSFLSISQKQSADIVTVAPGIAEALITTIAGLLIAIPALMLYSFVSSKVREIEFQLYILSDKMITIARKVIVEDLISVEFDENFMHDQLDRE</sequence>
<feature type="domain" description="MotA/TolQ/ExbB proton channel" evidence="8">
    <location>
        <begin position="103"/>
        <end position="210"/>
    </location>
</feature>
<evidence type="ECO:0000256" key="6">
    <source>
        <dbReference type="RuleBase" id="RU004057"/>
    </source>
</evidence>
<evidence type="ECO:0000256" key="1">
    <source>
        <dbReference type="ARBA" id="ARBA00004651"/>
    </source>
</evidence>
<evidence type="ECO:0000256" key="4">
    <source>
        <dbReference type="ARBA" id="ARBA00022989"/>
    </source>
</evidence>
<feature type="transmembrane region" description="Helical" evidence="7">
    <location>
        <begin position="19"/>
        <end position="41"/>
    </location>
</feature>
<comment type="subcellular location">
    <subcellularLocation>
        <location evidence="1">Cell membrane</location>
        <topology evidence="1">Multi-pass membrane protein</topology>
    </subcellularLocation>
    <subcellularLocation>
        <location evidence="6">Membrane</location>
        <topology evidence="6">Multi-pass membrane protein</topology>
    </subcellularLocation>
</comment>
<dbReference type="GO" id="GO:0017038">
    <property type="term" value="P:protein import"/>
    <property type="evidence" value="ECO:0007669"/>
    <property type="project" value="TreeGrafter"/>
</dbReference>
<dbReference type="PANTHER" id="PTHR30625:SF3">
    <property type="entry name" value="TOL-PAL SYSTEM PROTEIN TOLQ"/>
    <property type="match status" value="1"/>
</dbReference>
<keyword evidence="6" id="KW-0653">Protein transport</keyword>
<evidence type="ECO:0000313" key="10">
    <source>
        <dbReference type="Proteomes" id="UP000254834"/>
    </source>
</evidence>
<keyword evidence="4 7" id="KW-1133">Transmembrane helix</keyword>
<dbReference type="PANTHER" id="PTHR30625">
    <property type="entry name" value="PROTEIN TOLQ"/>
    <property type="match status" value="1"/>
</dbReference>
<feature type="transmembrane region" description="Helical" evidence="7">
    <location>
        <begin position="137"/>
        <end position="161"/>
    </location>
</feature>
<evidence type="ECO:0000313" key="9">
    <source>
        <dbReference type="EMBL" id="AXK61046.1"/>
    </source>
</evidence>
<keyword evidence="2" id="KW-1003">Cell membrane</keyword>
<dbReference type="InterPro" id="IPR050790">
    <property type="entry name" value="ExbB/TolQ_transport"/>
</dbReference>
<dbReference type="InterPro" id="IPR002898">
    <property type="entry name" value="MotA_ExbB_proton_chnl"/>
</dbReference>
<keyword evidence="3 7" id="KW-0812">Transmembrane</keyword>
<dbReference type="AlphaFoldDB" id="A0A345ZCM9"/>
<dbReference type="RefSeq" id="WP_115586061.1">
    <property type="nucleotide sequence ID" value="NZ_CP025544.1"/>
</dbReference>
<reference evidence="9 10" key="1">
    <citation type="submission" date="2017-12" db="EMBL/GenBank/DDBJ databases">
        <title>Chromulinavorax destructans is a abundant pathogen of dominant heterotrophic picoflagllates.</title>
        <authorList>
            <person name="Deeg C.M."/>
            <person name="Zimmer M."/>
            <person name="Suttle C.A."/>
        </authorList>
    </citation>
    <scope>NUCLEOTIDE SEQUENCE [LARGE SCALE GENOMIC DNA]</scope>
    <source>
        <strain evidence="9 10">SeV1</strain>
    </source>
</reference>
<dbReference type="OrthoDB" id="9805133at2"/>
<evidence type="ECO:0000256" key="2">
    <source>
        <dbReference type="ARBA" id="ARBA00022475"/>
    </source>
</evidence>
<evidence type="ECO:0000256" key="5">
    <source>
        <dbReference type="ARBA" id="ARBA00023136"/>
    </source>
</evidence>
<evidence type="ECO:0000256" key="7">
    <source>
        <dbReference type="SAM" id="Phobius"/>
    </source>
</evidence>
<dbReference type="EMBL" id="CP025544">
    <property type="protein sequence ID" value="AXK61046.1"/>
    <property type="molecule type" value="Genomic_DNA"/>
</dbReference>
<proteinExistence type="inferred from homology"/>